<feature type="domain" description="ABC transmembrane type-1" evidence="9">
    <location>
        <begin position="60"/>
        <end position="262"/>
    </location>
</feature>
<reference evidence="10 11" key="1">
    <citation type="submission" date="2024-04" db="EMBL/GenBank/DDBJ databases">
        <title>Genome sequencing and metabolic network reconstruction of aminoacids and betaine degradation by Anoxynatronum sibiricum.</title>
        <authorList>
            <person name="Detkova E.N."/>
            <person name="Boltjanskaja Y.V."/>
            <person name="Mardanov A.V."/>
            <person name="Kevbrin V."/>
        </authorList>
    </citation>
    <scope>NUCLEOTIDE SEQUENCE [LARGE SCALE GENOMIC DNA]</scope>
    <source>
        <strain evidence="10 11">Z-7981</strain>
    </source>
</reference>
<dbReference type="EMBL" id="JBCITM010000001">
    <property type="protein sequence ID" value="MEN1758873.1"/>
    <property type="molecule type" value="Genomic_DNA"/>
</dbReference>
<feature type="transmembrane region" description="Helical" evidence="8">
    <location>
        <begin position="530"/>
        <end position="550"/>
    </location>
</feature>
<dbReference type="PANTHER" id="PTHR43357:SF4">
    <property type="entry name" value="INNER MEMBRANE ABC TRANSPORTER PERMEASE PROTEIN YDCV"/>
    <property type="match status" value="1"/>
</dbReference>
<accession>A0ABU9VPG0</accession>
<keyword evidence="11" id="KW-1185">Reference proteome</keyword>
<organism evidence="10 11">
    <name type="scientific">Anoxynatronum sibiricum</name>
    <dbReference type="NCBI Taxonomy" id="210623"/>
    <lineage>
        <taxon>Bacteria</taxon>
        <taxon>Bacillati</taxon>
        <taxon>Bacillota</taxon>
        <taxon>Clostridia</taxon>
        <taxon>Eubacteriales</taxon>
        <taxon>Clostridiaceae</taxon>
        <taxon>Anoxynatronum</taxon>
    </lineage>
</organism>
<evidence type="ECO:0000256" key="7">
    <source>
        <dbReference type="ARBA" id="ARBA00023136"/>
    </source>
</evidence>
<evidence type="ECO:0000259" key="9">
    <source>
        <dbReference type="PROSITE" id="PS50928"/>
    </source>
</evidence>
<keyword evidence="6 8" id="KW-1133">Transmembrane helix</keyword>
<feature type="transmembrane region" description="Helical" evidence="8">
    <location>
        <begin position="243"/>
        <end position="267"/>
    </location>
</feature>
<dbReference type="PROSITE" id="PS50928">
    <property type="entry name" value="ABC_TM1"/>
    <property type="match status" value="2"/>
</dbReference>
<feature type="transmembrane region" description="Helical" evidence="8">
    <location>
        <begin position="431"/>
        <end position="450"/>
    </location>
</feature>
<feature type="transmembrane region" description="Helical" evidence="8">
    <location>
        <begin position="12"/>
        <end position="32"/>
    </location>
</feature>
<dbReference type="PANTHER" id="PTHR43357">
    <property type="entry name" value="INNER MEMBRANE ABC TRANSPORTER PERMEASE PROTEIN YDCV"/>
    <property type="match status" value="1"/>
</dbReference>
<dbReference type="InterPro" id="IPR000515">
    <property type="entry name" value="MetI-like"/>
</dbReference>
<dbReference type="Proteomes" id="UP001407405">
    <property type="component" value="Unassembled WGS sequence"/>
</dbReference>
<feature type="transmembrane region" description="Helical" evidence="8">
    <location>
        <begin position="298"/>
        <end position="320"/>
    </location>
</feature>
<feature type="domain" description="ABC transmembrane type-1" evidence="9">
    <location>
        <begin position="352"/>
        <end position="547"/>
    </location>
</feature>
<dbReference type="Gene3D" id="1.10.3720.10">
    <property type="entry name" value="MetI-like"/>
    <property type="match status" value="2"/>
</dbReference>
<gene>
    <name evidence="10" type="ORF">AAIG11_00170</name>
</gene>
<keyword evidence="4" id="KW-0997">Cell inner membrane</keyword>
<feature type="transmembrane region" description="Helical" evidence="8">
    <location>
        <begin position="358"/>
        <end position="378"/>
    </location>
</feature>
<keyword evidence="5 8" id="KW-0812">Transmembrane</keyword>
<keyword evidence="2 8" id="KW-0813">Transport</keyword>
<keyword evidence="7 8" id="KW-0472">Membrane</keyword>
<name>A0ABU9VPG0_9CLOT</name>
<proteinExistence type="inferred from homology"/>
<comment type="similarity">
    <text evidence="8">Belongs to the binding-protein-dependent transport system permease family.</text>
</comment>
<dbReference type="RefSeq" id="WP_343184260.1">
    <property type="nucleotide sequence ID" value="NZ_JBCITM010000001.1"/>
</dbReference>
<evidence type="ECO:0000256" key="2">
    <source>
        <dbReference type="ARBA" id="ARBA00022448"/>
    </source>
</evidence>
<comment type="caution">
    <text evidence="10">The sequence shown here is derived from an EMBL/GenBank/DDBJ whole genome shotgun (WGS) entry which is preliminary data.</text>
</comment>
<evidence type="ECO:0000256" key="4">
    <source>
        <dbReference type="ARBA" id="ARBA00022519"/>
    </source>
</evidence>
<feature type="transmembrane region" description="Helical" evidence="8">
    <location>
        <begin position="140"/>
        <end position="162"/>
    </location>
</feature>
<feature type="transmembrane region" description="Helical" evidence="8">
    <location>
        <begin position="99"/>
        <end position="120"/>
    </location>
</feature>
<evidence type="ECO:0000313" key="11">
    <source>
        <dbReference type="Proteomes" id="UP001407405"/>
    </source>
</evidence>
<evidence type="ECO:0000256" key="1">
    <source>
        <dbReference type="ARBA" id="ARBA00004429"/>
    </source>
</evidence>
<evidence type="ECO:0000256" key="8">
    <source>
        <dbReference type="RuleBase" id="RU363032"/>
    </source>
</evidence>
<comment type="subcellular location">
    <subcellularLocation>
        <location evidence="1">Cell inner membrane</location>
        <topology evidence="1">Multi-pass membrane protein</topology>
    </subcellularLocation>
    <subcellularLocation>
        <location evidence="8">Cell membrane</location>
        <topology evidence="8">Multi-pass membrane protein</topology>
    </subcellularLocation>
</comment>
<keyword evidence="3" id="KW-1003">Cell membrane</keyword>
<feature type="transmembrane region" description="Helical" evidence="8">
    <location>
        <begin position="390"/>
        <end position="411"/>
    </location>
</feature>
<evidence type="ECO:0000256" key="5">
    <source>
        <dbReference type="ARBA" id="ARBA00022692"/>
    </source>
</evidence>
<feature type="transmembrane region" description="Helical" evidence="8">
    <location>
        <begin position="198"/>
        <end position="223"/>
    </location>
</feature>
<evidence type="ECO:0000256" key="3">
    <source>
        <dbReference type="ARBA" id="ARBA00022475"/>
    </source>
</evidence>
<feature type="transmembrane region" description="Helical" evidence="8">
    <location>
        <begin position="64"/>
        <end position="87"/>
    </location>
</feature>
<dbReference type="InterPro" id="IPR035906">
    <property type="entry name" value="MetI-like_sf"/>
</dbReference>
<sequence>MNRDKVIKSLVYGLLFYLAAVFVVFPIGNTIWRSLQYEGGGGSLHWYAHFFSTPTNQMALRNTITVGVSTVAACLVVGVFMAFYTGYFKTPFQRLMHMVMLSAVMLPGVMIVIAFIQLYAEIGIINHLLQTAFHLANPPLRFSGFWGILFVHSFTQYIYFYINTKIAIAFLDYSLVESARNLGASRWQVLKDVLLPHLAPALVTSALMTFATGVSSFSAPYLIGRGYRMMSTQILHSKMNNQMSMAAAQVTLLMVLVFMTMGLYSYYNRQSFQSRTTKTKTFRRVWVQHPLTRGFMHLAAGIILVLILLPIVGVLILSFADSSRWMTEIIPSEFGLQNYRRIFAQPRVLDPILNSLKMSLQAGFMATAIGAVSAFLILRSKGIVSRWLHFFVLLPMAIPASTLGVNMILAFNRRQWFLFNQSLIGTYWILPIAYVLAGITIASKSIYSAFENFNREYEQASRNLGATRAQTFLHVFMPMVSAGIISAFSLVLMRSLGEYTISALLYGVHNRPVSIAMVNALHDFDMGISMAYGGIVILIGMVILGVIALLDPNYK</sequence>
<protein>
    <submittedName>
        <fullName evidence="10">Iron ABC transporter permease</fullName>
    </submittedName>
</protein>
<feature type="transmembrane region" description="Helical" evidence="8">
    <location>
        <begin position="471"/>
        <end position="492"/>
    </location>
</feature>
<dbReference type="SUPFAM" id="SSF161098">
    <property type="entry name" value="MetI-like"/>
    <property type="match status" value="2"/>
</dbReference>
<evidence type="ECO:0000313" key="10">
    <source>
        <dbReference type="EMBL" id="MEN1758873.1"/>
    </source>
</evidence>
<dbReference type="CDD" id="cd06261">
    <property type="entry name" value="TM_PBP2"/>
    <property type="match status" value="2"/>
</dbReference>
<dbReference type="Pfam" id="PF00528">
    <property type="entry name" value="BPD_transp_1"/>
    <property type="match status" value="2"/>
</dbReference>
<evidence type="ECO:0000256" key="6">
    <source>
        <dbReference type="ARBA" id="ARBA00022989"/>
    </source>
</evidence>